<dbReference type="Proteomes" id="UP000014113">
    <property type="component" value="Unassembled WGS sequence"/>
</dbReference>
<dbReference type="InterPro" id="IPR023561">
    <property type="entry name" value="Carbonic_anhydrase_a-class"/>
</dbReference>
<evidence type="ECO:0000256" key="4">
    <source>
        <dbReference type="ARBA" id="ARBA00022833"/>
    </source>
</evidence>
<dbReference type="InterPro" id="IPR041891">
    <property type="entry name" value="Alpha_CA_prokaryot-like"/>
</dbReference>
<dbReference type="GO" id="GO:0008270">
    <property type="term" value="F:zinc ion binding"/>
    <property type="evidence" value="ECO:0007669"/>
    <property type="project" value="InterPro"/>
</dbReference>
<evidence type="ECO:0000256" key="2">
    <source>
        <dbReference type="ARBA" id="ARBA00012925"/>
    </source>
</evidence>
<dbReference type="SMART" id="SM01057">
    <property type="entry name" value="Carb_anhydrase"/>
    <property type="match status" value="1"/>
</dbReference>
<organism evidence="8 9">
    <name type="scientific">Enterococcus columbae DSM 7374 = ATCC 51263</name>
    <dbReference type="NCBI Taxonomy" id="1121865"/>
    <lineage>
        <taxon>Bacteria</taxon>
        <taxon>Bacillati</taxon>
        <taxon>Bacillota</taxon>
        <taxon>Bacilli</taxon>
        <taxon>Lactobacillales</taxon>
        <taxon>Enterococcaceae</taxon>
        <taxon>Enterococcus</taxon>
    </lineage>
</organism>
<feature type="domain" description="Alpha-carbonic anhydrase" evidence="7">
    <location>
        <begin position="8"/>
        <end position="234"/>
    </location>
</feature>
<keyword evidence="5" id="KW-0456">Lyase</keyword>
<dbReference type="OrthoDB" id="5327615at2"/>
<dbReference type="InterPro" id="IPR001148">
    <property type="entry name" value="CA_dom"/>
</dbReference>
<evidence type="ECO:0000256" key="1">
    <source>
        <dbReference type="ARBA" id="ARBA00010718"/>
    </source>
</evidence>
<dbReference type="EMBL" id="ASWJ01000004">
    <property type="protein sequence ID" value="EOW84649.1"/>
    <property type="molecule type" value="Genomic_DNA"/>
</dbReference>
<sequence>MIKRNLDVVWNYEEDSEIGPERWHLLCDRFKPGGEYPLQSPIHLQKNASLILPEKEQLTIHYQKQKFTEKEFKNTIHFVPFDQLSHCVYQGEKYFLTDIHFHMPSEHILDDYQAPLEFHLVHTSKKQVNLVLGVLFQTARLTNQICHDHGDEIWDFDHHIQWFNPDIFLPVQQSYFHYVGSLTTPPTIGPIQWFVFDEIGQMNQNFIDLFKNELLLKNNRPIQALNGRKIYYHQAE</sequence>
<name>S1NUQ5_9ENTE</name>
<evidence type="ECO:0000256" key="5">
    <source>
        <dbReference type="ARBA" id="ARBA00023239"/>
    </source>
</evidence>
<dbReference type="GO" id="GO:0004089">
    <property type="term" value="F:carbonate dehydratase activity"/>
    <property type="evidence" value="ECO:0007669"/>
    <property type="project" value="UniProtKB-EC"/>
</dbReference>
<evidence type="ECO:0000256" key="3">
    <source>
        <dbReference type="ARBA" id="ARBA00022723"/>
    </source>
</evidence>
<protein>
    <recommendedName>
        <fullName evidence="2">carbonic anhydrase</fullName>
        <ecNumber evidence="2">4.2.1.1</ecNumber>
    </recommendedName>
</protein>
<comment type="similarity">
    <text evidence="1">Belongs to the alpha-carbonic anhydrase family.</text>
</comment>
<dbReference type="CDD" id="cd03124">
    <property type="entry name" value="alpha_CA_prokaryotic_like"/>
    <property type="match status" value="1"/>
</dbReference>
<keyword evidence="4" id="KW-0862">Zinc</keyword>
<dbReference type="PANTHER" id="PTHR18952:SF265">
    <property type="entry name" value="CARBONIC ANHYDRASE"/>
    <property type="match status" value="1"/>
</dbReference>
<dbReference type="eggNOG" id="COG3338">
    <property type="taxonomic scope" value="Bacteria"/>
</dbReference>
<evidence type="ECO:0000256" key="6">
    <source>
        <dbReference type="ARBA" id="ARBA00048348"/>
    </source>
</evidence>
<comment type="catalytic activity">
    <reaction evidence="6">
        <text>hydrogencarbonate + H(+) = CO2 + H2O</text>
        <dbReference type="Rhea" id="RHEA:10748"/>
        <dbReference type="ChEBI" id="CHEBI:15377"/>
        <dbReference type="ChEBI" id="CHEBI:15378"/>
        <dbReference type="ChEBI" id="CHEBI:16526"/>
        <dbReference type="ChEBI" id="CHEBI:17544"/>
        <dbReference type="EC" id="4.2.1.1"/>
    </reaction>
</comment>
<dbReference type="PROSITE" id="PS51144">
    <property type="entry name" value="ALPHA_CA_2"/>
    <property type="match status" value="1"/>
</dbReference>
<keyword evidence="3" id="KW-0479">Metal-binding</keyword>
<dbReference type="RefSeq" id="WP_016182710.1">
    <property type="nucleotide sequence ID" value="NZ_JXKI01000014.1"/>
</dbReference>
<dbReference type="EC" id="4.2.1.1" evidence="2"/>
<dbReference type="SUPFAM" id="SSF51069">
    <property type="entry name" value="Carbonic anhydrase"/>
    <property type="match status" value="1"/>
</dbReference>
<accession>S1NUQ5</accession>
<evidence type="ECO:0000313" key="9">
    <source>
        <dbReference type="Proteomes" id="UP000014113"/>
    </source>
</evidence>
<dbReference type="Pfam" id="PF00194">
    <property type="entry name" value="Carb_anhydrase"/>
    <property type="match status" value="1"/>
</dbReference>
<evidence type="ECO:0000259" key="7">
    <source>
        <dbReference type="PROSITE" id="PS51144"/>
    </source>
</evidence>
<proteinExistence type="inferred from homology"/>
<comment type="caution">
    <text evidence="8">The sequence shown here is derived from an EMBL/GenBank/DDBJ whole genome shotgun (WGS) entry which is preliminary data.</text>
</comment>
<dbReference type="PANTHER" id="PTHR18952">
    <property type="entry name" value="CARBONIC ANHYDRASE"/>
    <property type="match status" value="1"/>
</dbReference>
<reference evidence="8 9" key="1">
    <citation type="submission" date="2013-03" db="EMBL/GenBank/DDBJ databases">
        <title>The Genome Sequence of Enterococcus columbae ATCC_51263 (PacBio/Illumina hybrid assembly).</title>
        <authorList>
            <consortium name="The Broad Institute Genomics Platform"/>
            <consortium name="The Broad Institute Genome Sequencing Center for Infectious Disease"/>
            <person name="Earl A."/>
            <person name="Russ C."/>
            <person name="Gilmore M."/>
            <person name="Surin D."/>
            <person name="Walker B."/>
            <person name="Young S."/>
            <person name="Zeng Q."/>
            <person name="Gargeya S."/>
            <person name="Fitzgerald M."/>
            <person name="Haas B."/>
            <person name="Abouelleil A."/>
            <person name="Allen A.W."/>
            <person name="Alvarado L."/>
            <person name="Arachchi H.M."/>
            <person name="Berlin A.M."/>
            <person name="Chapman S.B."/>
            <person name="Gainer-Dewar J."/>
            <person name="Goldberg J."/>
            <person name="Griggs A."/>
            <person name="Gujja S."/>
            <person name="Hansen M."/>
            <person name="Howarth C."/>
            <person name="Imamovic A."/>
            <person name="Ireland A."/>
            <person name="Larimer J."/>
            <person name="McCowan C."/>
            <person name="Murphy C."/>
            <person name="Pearson M."/>
            <person name="Poon T.W."/>
            <person name="Priest M."/>
            <person name="Roberts A."/>
            <person name="Saif S."/>
            <person name="Shea T."/>
            <person name="Sisk P."/>
            <person name="Sykes S."/>
            <person name="Wortman J."/>
            <person name="Nusbaum C."/>
            <person name="Birren B."/>
        </authorList>
    </citation>
    <scope>NUCLEOTIDE SEQUENCE [LARGE SCALE GENOMIC DNA]</scope>
    <source>
        <strain evidence="8 9">ATCC 51263</strain>
    </source>
</reference>
<dbReference type="AlphaFoldDB" id="S1NUQ5"/>
<gene>
    <name evidence="8" type="ORF">I568_01145</name>
</gene>
<dbReference type="PATRIC" id="fig|1121865.3.peg.540"/>
<evidence type="ECO:0000313" key="8">
    <source>
        <dbReference type="EMBL" id="EOW84649.1"/>
    </source>
</evidence>
<dbReference type="InterPro" id="IPR036398">
    <property type="entry name" value="CA_dom_sf"/>
</dbReference>
<dbReference type="STRING" id="1121865.OMW_00547"/>
<dbReference type="Gene3D" id="3.10.200.10">
    <property type="entry name" value="Alpha carbonic anhydrase"/>
    <property type="match status" value="1"/>
</dbReference>
<keyword evidence="9" id="KW-1185">Reference proteome</keyword>